<evidence type="ECO:0000313" key="1">
    <source>
        <dbReference type="EMBL" id="KNF09418.1"/>
    </source>
</evidence>
<evidence type="ECO:0000313" key="2">
    <source>
        <dbReference type="Proteomes" id="UP000037267"/>
    </source>
</evidence>
<dbReference type="Proteomes" id="UP000037267">
    <property type="component" value="Unassembled WGS sequence"/>
</dbReference>
<accession>A0A0L0WD67</accession>
<reference evidence="2" key="1">
    <citation type="submission" date="2015-07" db="EMBL/GenBank/DDBJ databases">
        <title>Draft genome sequence of the purine-degrading Gottschalkia purinilyticum DSM 1384 (formerly Clostridium purinilyticum).</title>
        <authorList>
            <person name="Poehlein A."/>
            <person name="Schiel-Bengelsdorf B."/>
            <person name="Bengelsdorf F.R."/>
            <person name="Daniel R."/>
            <person name="Duerre P."/>
        </authorList>
    </citation>
    <scope>NUCLEOTIDE SEQUENCE [LARGE SCALE GENOMIC DNA]</scope>
    <source>
        <strain evidence="2">DSM 1384</strain>
    </source>
</reference>
<sequence>MKYVIKPLKAFVEGYCYMCREQCQNLCGTQCGAQNTNQIK</sequence>
<dbReference type="NCBIfam" id="TIGR04333">
    <property type="entry name" value="Clo7Bot_mod_Cys"/>
    <property type="match status" value="1"/>
</dbReference>
<dbReference type="STRING" id="1503.CLPU_3c01960"/>
<dbReference type="EMBL" id="LGSS01000003">
    <property type="protein sequence ID" value="KNF09418.1"/>
    <property type="molecule type" value="Genomic_DNA"/>
</dbReference>
<dbReference type="RefSeq" id="WP_082154067.1">
    <property type="nucleotide sequence ID" value="NZ_LGSS01000003.1"/>
</dbReference>
<dbReference type="OrthoDB" id="1913177at2"/>
<organism evidence="1 2">
    <name type="scientific">Gottschalkia purinilytica</name>
    <name type="common">Clostridium purinilyticum</name>
    <dbReference type="NCBI Taxonomy" id="1503"/>
    <lineage>
        <taxon>Bacteria</taxon>
        <taxon>Bacillati</taxon>
        <taxon>Bacillota</taxon>
        <taxon>Tissierellia</taxon>
        <taxon>Tissierellales</taxon>
        <taxon>Gottschalkiaceae</taxon>
        <taxon>Gottschalkia</taxon>
    </lineage>
</organism>
<comment type="caution">
    <text evidence="1">The sequence shown here is derived from an EMBL/GenBank/DDBJ whole genome shotgun (WGS) entry which is preliminary data.</text>
</comment>
<protein>
    <submittedName>
        <fullName evidence="1">Cys-rich peptide, Clo7bot family</fullName>
    </submittedName>
</protein>
<dbReference type="AlphaFoldDB" id="A0A0L0WD67"/>
<keyword evidence="2" id="KW-1185">Reference proteome</keyword>
<name>A0A0L0WD67_GOTPU</name>
<gene>
    <name evidence="1" type="ORF">CLPU_3c01960</name>
</gene>
<proteinExistence type="predicted"/>
<dbReference type="InterPro" id="IPR027601">
    <property type="entry name" value="Clo7Bot_mod_Cys"/>
</dbReference>